<reference evidence="12 13" key="1">
    <citation type="journal article" date="2020" name="Nature">
        <title>Six reference-quality genomes reveal evolution of bat adaptations.</title>
        <authorList>
            <person name="Jebb D."/>
            <person name="Huang Z."/>
            <person name="Pippel M."/>
            <person name="Hughes G.M."/>
            <person name="Lavrichenko K."/>
            <person name="Devanna P."/>
            <person name="Winkler S."/>
            <person name="Jermiin L.S."/>
            <person name="Skirmuntt E.C."/>
            <person name="Katzourakis A."/>
            <person name="Burkitt-Gray L."/>
            <person name="Ray D.A."/>
            <person name="Sullivan K.A.M."/>
            <person name="Roscito J.G."/>
            <person name="Kirilenko B.M."/>
            <person name="Davalos L.M."/>
            <person name="Corthals A.P."/>
            <person name="Power M.L."/>
            <person name="Jones G."/>
            <person name="Ransome R.D."/>
            <person name="Dechmann D.K.N."/>
            <person name="Locatelli A.G."/>
            <person name="Puechmaille S.J."/>
            <person name="Fedrigo O."/>
            <person name="Jarvis E.D."/>
            <person name="Hiller M."/>
            <person name="Vernes S.C."/>
            <person name="Myers E.W."/>
            <person name="Teeling E.C."/>
        </authorList>
    </citation>
    <scope>NUCLEOTIDE SEQUENCE [LARGE SCALE GENOMIC DNA]</scope>
    <source>
        <strain evidence="12">MMyoMyo1</strain>
        <tissue evidence="12">Flight muscle</tissue>
    </source>
</reference>
<feature type="chain" id="PRO_5029703335" description="Chemokine interleukin-8-like domain-containing protein" evidence="10">
    <location>
        <begin position="25"/>
        <end position="421"/>
    </location>
</feature>
<feature type="region of interest" description="Disordered" evidence="9">
    <location>
        <begin position="307"/>
        <end position="400"/>
    </location>
</feature>
<comment type="subcellular location">
    <subcellularLocation>
        <location evidence="1">Secreted</location>
    </subcellularLocation>
</comment>
<dbReference type="GO" id="GO:0048245">
    <property type="term" value="P:eosinophil chemotaxis"/>
    <property type="evidence" value="ECO:0007669"/>
    <property type="project" value="TreeGrafter"/>
</dbReference>
<keyword evidence="13" id="KW-1185">Reference proteome</keyword>
<evidence type="ECO:0000313" key="12">
    <source>
        <dbReference type="EMBL" id="KAF6285982.1"/>
    </source>
</evidence>
<proteinExistence type="inferred from homology"/>
<dbReference type="CDD" id="cd00272">
    <property type="entry name" value="Chemokine_CC"/>
    <property type="match status" value="1"/>
</dbReference>
<dbReference type="VEuPathDB" id="HostDB:GeneID_118674781"/>
<dbReference type="InterPro" id="IPR039809">
    <property type="entry name" value="Chemokine_b/g/d"/>
</dbReference>
<dbReference type="InterPro" id="IPR036048">
    <property type="entry name" value="Interleukin_8-like_sf"/>
</dbReference>
<dbReference type="GO" id="GO:0008009">
    <property type="term" value="F:chemokine activity"/>
    <property type="evidence" value="ECO:0007669"/>
    <property type="project" value="InterPro"/>
</dbReference>
<dbReference type="PRINTS" id="PR01721">
    <property type="entry name" value="FRACTALKINE"/>
</dbReference>
<evidence type="ECO:0000256" key="7">
    <source>
        <dbReference type="ARBA" id="ARBA00023157"/>
    </source>
</evidence>
<feature type="compositionally biased region" description="Low complexity" evidence="9">
    <location>
        <begin position="117"/>
        <end position="145"/>
    </location>
</feature>
<evidence type="ECO:0000256" key="10">
    <source>
        <dbReference type="SAM" id="SignalP"/>
    </source>
</evidence>
<dbReference type="GO" id="GO:0048020">
    <property type="term" value="F:CCR chemokine receptor binding"/>
    <property type="evidence" value="ECO:0007669"/>
    <property type="project" value="TreeGrafter"/>
</dbReference>
<dbReference type="GO" id="GO:0030335">
    <property type="term" value="P:positive regulation of cell migration"/>
    <property type="evidence" value="ECO:0007669"/>
    <property type="project" value="TreeGrafter"/>
</dbReference>
<evidence type="ECO:0000256" key="1">
    <source>
        <dbReference type="ARBA" id="ARBA00004613"/>
    </source>
</evidence>
<dbReference type="AlphaFoldDB" id="A0A7J7SC51"/>
<protein>
    <recommendedName>
        <fullName evidence="11">Chemokine interleukin-8-like domain-containing protein</fullName>
    </recommendedName>
</protein>
<dbReference type="PANTHER" id="PTHR12015">
    <property type="entry name" value="SMALL INDUCIBLE CYTOKINE A"/>
    <property type="match status" value="1"/>
</dbReference>
<dbReference type="Gene3D" id="2.40.50.40">
    <property type="match status" value="1"/>
</dbReference>
<gene>
    <name evidence="12" type="ORF">mMyoMyo1_009538</name>
</gene>
<dbReference type="Proteomes" id="UP000527355">
    <property type="component" value="Unassembled WGS sequence"/>
</dbReference>
<evidence type="ECO:0000313" key="13">
    <source>
        <dbReference type="Proteomes" id="UP000527355"/>
    </source>
</evidence>
<dbReference type="GO" id="GO:0070098">
    <property type="term" value="P:chemokine-mediated signaling pathway"/>
    <property type="evidence" value="ECO:0007669"/>
    <property type="project" value="TreeGrafter"/>
</dbReference>
<dbReference type="PANTHER" id="PTHR12015:SF92">
    <property type="entry name" value="FRACTALKINE"/>
    <property type="match status" value="1"/>
</dbReference>
<dbReference type="GO" id="GO:0005615">
    <property type="term" value="C:extracellular space"/>
    <property type="evidence" value="ECO:0007669"/>
    <property type="project" value="UniProtKB-KW"/>
</dbReference>
<feature type="domain" description="Chemokine interleukin-8-like" evidence="11">
    <location>
        <begin position="29"/>
        <end position="91"/>
    </location>
</feature>
<evidence type="ECO:0000256" key="8">
    <source>
        <dbReference type="ARBA" id="ARBA00023198"/>
    </source>
</evidence>
<dbReference type="Pfam" id="PF00048">
    <property type="entry name" value="IL8"/>
    <property type="match status" value="1"/>
</dbReference>
<keyword evidence="6 10" id="KW-0732">Signal</keyword>
<comment type="similarity">
    <text evidence="2">Belongs to the intercrine beta (chemokine CC) family.</text>
</comment>
<evidence type="ECO:0000256" key="3">
    <source>
        <dbReference type="ARBA" id="ARBA00022500"/>
    </source>
</evidence>
<evidence type="ECO:0000256" key="4">
    <source>
        <dbReference type="ARBA" id="ARBA00022514"/>
    </source>
</evidence>
<dbReference type="InterPro" id="IPR001811">
    <property type="entry name" value="Chemokine_IL8-like_dom"/>
</dbReference>
<keyword evidence="3" id="KW-0145">Chemotaxis</keyword>
<organism evidence="12 13">
    <name type="scientific">Myotis myotis</name>
    <name type="common">Greater mouse-eared bat</name>
    <name type="synonym">Vespertilio myotis</name>
    <dbReference type="NCBI Taxonomy" id="51298"/>
    <lineage>
        <taxon>Eukaryota</taxon>
        <taxon>Metazoa</taxon>
        <taxon>Chordata</taxon>
        <taxon>Craniata</taxon>
        <taxon>Vertebrata</taxon>
        <taxon>Euteleostomi</taxon>
        <taxon>Mammalia</taxon>
        <taxon>Eutheria</taxon>
        <taxon>Laurasiatheria</taxon>
        <taxon>Chiroptera</taxon>
        <taxon>Yangochiroptera</taxon>
        <taxon>Vespertilionidae</taxon>
        <taxon>Myotis</taxon>
    </lineage>
</organism>
<dbReference type="SUPFAM" id="SSF54117">
    <property type="entry name" value="Interleukin 8-like chemokines"/>
    <property type="match status" value="1"/>
</dbReference>
<keyword evidence="8" id="KW-0395">Inflammatory response</keyword>
<evidence type="ECO:0000256" key="2">
    <source>
        <dbReference type="ARBA" id="ARBA00010868"/>
    </source>
</evidence>
<feature type="compositionally biased region" description="Low complexity" evidence="9">
    <location>
        <begin position="196"/>
        <end position="240"/>
    </location>
</feature>
<keyword evidence="4" id="KW-0202">Cytokine</keyword>
<evidence type="ECO:0000256" key="9">
    <source>
        <dbReference type="SAM" id="MobiDB-lite"/>
    </source>
</evidence>
<dbReference type="GO" id="GO:0006954">
    <property type="term" value="P:inflammatory response"/>
    <property type="evidence" value="ECO:0007669"/>
    <property type="project" value="UniProtKB-KW"/>
</dbReference>
<dbReference type="SMART" id="SM00199">
    <property type="entry name" value="SCY"/>
    <property type="match status" value="1"/>
</dbReference>
<sequence>MAVHPLSWLLRLAVLCHLALLLAGQQHSVGKCRDMCNAMAMTREIPLRLLKSYRPTEASCRTPAIILTTKGNRTFCADPKEDWVQKAMQHLNRTASPFHERQVDPKTSPSTRGTDRSPASEPTATAESSSQGSRLSAPTSPAPDGGPSGGPERTELSGVAAATIATVTATTTTATSWQSSYQPTVDLGTEGKAFEAASTQTPSTQAPSTQALPTDTPSTQTPSTQALHTDTPSTQTPSTQGPLHPGRLHPDPPHRYPLLPGPLPAGPHHFTHSPRPRAEPHAGEPSRVQFSSHGCCYRARQHAPCLRGPQQGASGHRQLGPHTQEPPEAGHPQHPRHRGHPEAGGGAAGLPRPPLLPGGGHVHLSEAPGLSAQRGGGHGGGASLHPPGLRQQLVRPGASVSGPPACVQGFLLAAEDAGRPG</sequence>
<feature type="signal peptide" evidence="10">
    <location>
        <begin position="1"/>
        <end position="24"/>
    </location>
</feature>
<evidence type="ECO:0000259" key="11">
    <source>
        <dbReference type="SMART" id="SM00199"/>
    </source>
</evidence>
<accession>A0A7J7SC51</accession>
<feature type="region of interest" description="Disordered" evidence="9">
    <location>
        <begin position="195"/>
        <end position="289"/>
    </location>
</feature>
<feature type="region of interest" description="Disordered" evidence="9">
    <location>
        <begin position="93"/>
        <end position="154"/>
    </location>
</feature>
<comment type="caution">
    <text evidence="12">The sequence shown here is derived from an EMBL/GenBank/DDBJ whole genome shotgun (WGS) entry which is preliminary data.</text>
</comment>
<dbReference type="EMBL" id="JABWUV010000019">
    <property type="protein sequence ID" value="KAF6285982.1"/>
    <property type="molecule type" value="Genomic_DNA"/>
</dbReference>
<keyword evidence="5" id="KW-0964">Secreted</keyword>
<keyword evidence="7" id="KW-1015">Disulfide bond</keyword>
<dbReference type="FunFam" id="2.40.50.40:FF:000012">
    <property type="entry name" value="C-C motif chemokine"/>
    <property type="match status" value="1"/>
</dbReference>
<dbReference type="GO" id="GO:0061844">
    <property type="term" value="P:antimicrobial humoral immune response mediated by antimicrobial peptide"/>
    <property type="evidence" value="ECO:0007669"/>
    <property type="project" value="TreeGrafter"/>
</dbReference>
<evidence type="ECO:0000256" key="5">
    <source>
        <dbReference type="ARBA" id="ARBA00022525"/>
    </source>
</evidence>
<name>A0A7J7SC51_MYOMY</name>
<evidence type="ECO:0000256" key="6">
    <source>
        <dbReference type="ARBA" id="ARBA00022729"/>
    </source>
</evidence>